<dbReference type="AlphaFoldDB" id="A0A4R6TGX0"/>
<organism evidence="3 4">
    <name type="scientific">Zeaxanthinibacter enoshimensis</name>
    <dbReference type="NCBI Taxonomy" id="392009"/>
    <lineage>
        <taxon>Bacteria</taxon>
        <taxon>Pseudomonadati</taxon>
        <taxon>Bacteroidota</taxon>
        <taxon>Flavobacteriia</taxon>
        <taxon>Flavobacteriales</taxon>
        <taxon>Flavobacteriaceae</taxon>
        <taxon>Zeaxanthinibacter</taxon>
    </lineage>
</organism>
<protein>
    <submittedName>
        <fullName evidence="3">Endonuclease/exonuclease/phosphatase family metal-dependent hydrolase</fullName>
    </submittedName>
</protein>
<dbReference type="InterPro" id="IPR036691">
    <property type="entry name" value="Endo/exonu/phosph_ase_sf"/>
</dbReference>
<comment type="caution">
    <text evidence="3">The sequence shown here is derived from an EMBL/GenBank/DDBJ whole genome shotgun (WGS) entry which is preliminary data.</text>
</comment>
<dbReference type="PANTHER" id="PTHR14859:SF1">
    <property type="entry name" value="PGAP2-INTERACTING PROTEIN"/>
    <property type="match status" value="1"/>
</dbReference>
<dbReference type="Gene3D" id="3.60.10.10">
    <property type="entry name" value="Endonuclease/exonuclease/phosphatase"/>
    <property type="match status" value="1"/>
</dbReference>
<evidence type="ECO:0000259" key="2">
    <source>
        <dbReference type="Pfam" id="PF03372"/>
    </source>
</evidence>
<dbReference type="InterPro" id="IPR005135">
    <property type="entry name" value="Endo/exonuclease/phosphatase"/>
</dbReference>
<dbReference type="PANTHER" id="PTHR14859">
    <property type="entry name" value="CALCOFLUOR WHITE HYPERSENSITIVE PROTEIN PRECURSOR"/>
    <property type="match status" value="1"/>
</dbReference>
<dbReference type="GO" id="GO:0006506">
    <property type="term" value="P:GPI anchor biosynthetic process"/>
    <property type="evidence" value="ECO:0007669"/>
    <property type="project" value="TreeGrafter"/>
</dbReference>
<dbReference type="SUPFAM" id="SSF56219">
    <property type="entry name" value="DNase I-like"/>
    <property type="match status" value="1"/>
</dbReference>
<dbReference type="GO" id="GO:0004527">
    <property type="term" value="F:exonuclease activity"/>
    <property type="evidence" value="ECO:0007669"/>
    <property type="project" value="UniProtKB-KW"/>
</dbReference>
<keyword evidence="1" id="KW-1133">Transmembrane helix</keyword>
<feature type="transmembrane region" description="Helical" evidence="1">
    <location>
        <begin position="37"/>
        <end position="61"/>
    </location>
</feature>
<keyword evidence="4" id="KW-1185">Reference proteome</keyword>
<dbReference type="RefSeq" id="WP_133644913.1">
    <property type="nucleotide sequence ID" value="NZ_SNYI01000003.1"/>
</dbReference>
<dbReference type="GO" id="GO:0016020">
    <property type="term" value="C:membrane"/>
    <property type="evidence" value="ECO:0007669"/>
    <property type="project" value="GOC"/>
</dbReference>
<feature type="transmembrane region" description="Helical" evidence="1">
    <location>
        <begin position="9"/>
        <end position="31"/>
    </location>
</feature>
<dbReference type="OrthoDB" id="635146at2"/>
<accession>A0A4R6TGX0</accession>
<dbReference type="Pfam" id="PF03372">
    <property type="entry name" value="Exo_endo_phos"/>
    <property type="match status" value="1"/>
</dbReference>
<reference evidence="3 4" key="1">
    <citation type="submission" date="2019-03" db="EMBL/GenBank/DDBJ databases">
        <title>Genomic Encyclopedia of Archaeal and Bacterial Type Strains, Phase II (KMG-II): from individual species to whole genera.</title>
        <authorList>
            <person name="Goeker M."/>
        </authorList>
    </citation>
    <scope>NUCLEOTIDE SEQUENCE [LARGE SCALE GENOMIC DNA]</scope>
    <source>
        <strain evidence="3 4">DSM 18435</strain>
    </source>
</reference>
<name>A0A4R6TGX0_9FLAO</name>
<dbReference type="GO" id="GO:0004519">
    <property type="term" value="F:endonuclease activity"/>
    <property type="evidence" value="ECO:0007669"/>
    <property type="project" value="UniProtKB-KW"/>
</dbReference>
<dbReference type="Proteomes" id="UP000295468">
    <property type="component" value="Unassembled WGS sequence"/>
</dbReference>
<keyword evidence="1" id="KW-0812">Transmembrane</keyword>
<keyword evidence="3" id="KW-0540">Nuclease</keyword>
<feature type="transmembrane region" description="Helical" evidence="1">
    <location>
        <begin position="68"/>
        <end position="87"/>
    </location>
</feature>
<sequence length="342" mass="39782">MGVRKLTDGLLRIITIVISSLLLLSCLTPYVPVRGLLSFFGFVSLGVPLLVLTNLLFFFLWLLRKKRILIMPLTALVLGYFLLGSFFQFRFKEKPIAEEDLSILTFNAHGFNNGYRKIKRENVDLEIIDFVNSMGPDIVCFQEYDRRQTENFRQYPYKHVYLEPYRSAQAIFSKYQIVETGSLDFPETGNNAIYADILYKKDTIRVYNMHFQSFQVIPSRRLLTYKYSGRALGKLSDAFPKQQQQAELLKAHSREVSYPVIISGDLNNTQFSNVYRTVAKDMTDTFDEAGTGYGRSYNFRYFPLRIDFILADEHFEVRAHKNFNVKLSDHFPVMASFKLRSE</sequence>
<keyword evidence="3" id="KW-0378">Hydrolase</keyword>
<proteinExistence type="predicted"/>
<dbReference type="CDD" id="cd09084">
    <property type="entry name" value="EEP-2"/>
    <property type="match status" value="1"/>
</dbReference>
<dbReference type="PROSITE" id="PS51257">
    <property type="entry name" value="PROKAR_LIPOPROTEIN"/>
    <property type="match status" value="1"/>
</dbReference>
<feature type="domain" description="Endonuclease/exonuclease/phosphatase" evidence="2">
    <location>
        <begin position="104"/>
        <end position="330"/>
    </location>
</feature>
<evidence type="ECO:0000256" key="1">
    <source>
        <dbReference type="SAM" id="Phobius"/>
    </source>
</evidence>
<dbReference type="EMBL" id="SNYI01000003">
    <property type="protein sequence ID" value="TDQ29338.1"/>
    <property type="molecule type" value="Genomic_DNA"/>
</dbReference>
<evidence type="ECO:0000313" key="4">
    <source>
        <dbReference type="Proteomes" id="UP000295468"/>
    </source>
</evidence>
<evidence type="ECO:0000313" key="3">
    <source>
        <dbReference type="EMBL" id="TDQ29338.1"/>
    </source>
</evidence>
<keyword evidence="3" id="KW-0269">Exonuclease</keyword>
<gene>
    <name evidence="3" type="ORF">CLV82_2794</name>
</gene>
<dbReference type="InterPro" id="IPR051916">
    <property type="entry name" value="GPI-anchor_lipid_remodeler"/>
</dbReference>
<keyword evidence="3" id="KW-0255">Endonuclease</keyword>
<keyword evidence="1" id="KW-0472">Membrane</keyword>